<gene>
    <name evidence="1" type="ORF">L1987_78165</name>
</gene>
<evidence type="ECO:0000313" key="1">
    <source>
        <dbReference type="EMBL" id="KAI3695176.1"/>
    </source>
</evidence>
<name>A0ACB8ZCF9_9ASTR</name>
<evidence type="ECO:0000313" key="2">
    <source>
        <dbReference type="Proteomes" id="UP001056120"/>
    </source>
</evidence>
<protein>
    <submittedName>
        <fullName evidence="1">Uncharacterized protein</fullName>
    </submittedName>
</protein>
<sequence>MRVVQPALHLTFDHVLSHLIPPLRILTFFPFSSLCARVCAQRVRGGISLAGDRYRCNQAERTASTSEDGYGEDGHPRW</sequence>
<dbReference type="EMBL" id="CM042043">
    <property type="protein sequence ID" value="KAI3695176.1"/>
    <property type="molecule type" value="Genomic_DNA"/>
</dbReference>
<reference evidence="2" key="1">
    <citation type="journal article" date="2022" name="Mol. Ecol. Resour.">
        <title>The genomes of chicory, endive, great burdock and yacon provide insights into Asteraceae palaeo-polyploidization history and plant inulin production.</title>
        <authorList>
            <person name="Fan W."/>
            <person name="Wang S."/>
            <person name="Wang H."/>
            <person name="Wang A."/>
            <person name="Jiang F."/>
            <person name="Liu H."/>
            <person name="Zhao H."/>
            <person name="Xu D."/>
            <person name="Zhang Y."/>
        </authorList>
    </citation>
    <scope>NUCLEOTIDE SEQUENCE [LARGE SCALE GENOMIC DNA]</scope>
    <source>
        <strain evidence="2">cv. Yunnan</strain>
    </source>
</reference>
<comment type="caution">
    <text evidence="1">The sequence shown here is derived from an EMBL/GenBank/DDBJ whole genome shotgun (WGS) entry which is preliminary data.</text>
</comment>
<dbReference type="Proteomes" id="UP001056120">
    <property type="component" value="Linkage Group LG26"/>
</dbReference>
<keyword evidence="2" id="KW-1185">Reference proteome</keyword>
<reference evidence="1 2" key="2">
    <citation type="journal article" date="2022" name="Mol. Ecol. Resour.">
        <title>The genomes of chicory, endive, great burdock and yacon provide insights into Asteraceae paleo-polyploidization history and plant inulin production.</title>
        <authorList>
            <person name="Fan W."/>
            <person name="Wang S."/>
            <person name="Wang H."/>
            <person name="Wang A."/>
            <person name="Jiang F."/>
            <person name="Liu H."/>
            <person name="Zhao H."/>
            <person name="Xu D."/>
            <person name="Zhang Y."/>
        </authorList>
    </citation>
    <scope>NUCLEOTIDE SEQUENCE [LARGE SCALE GENOMIC DNA]</scope>
    <source>
        <strain evidence="2">cv. Yunnan</strain>
        <tissue evidence="1">Leaves</tissue>
    </source>
</reference>
<organism evidence="1 2">
    <name type="scientific">Smallanthus sonchifolius</name>
    <dbReference type="NCBI Taxonomy" id="185202"/>
    <lineage>
        <taxon>Eukaryota</taxon>
        <taxon>Viridiplantae</taxon>
        <taxon>Streptophyta</taxon>
        <taxon>Embryophyta</taxon>
        <taxon>Tracheophyta</taxon>
        <taxon>Spermatophyta</taxon>
        <taxon>Magnoliopsida</taxon>
        <taxon>eudicotyledons</taxon>
        <taxon>Gunneridae</taxon>
        <taxon>Pentapetalae</taxon>
        <taxon>asterids</taxon>
        <taxon>campanulids</taxon>
        <taxon>Asterales</taxon>
        <taxon>Asteraceae</taxon>
        <taxon>Asteroideae</taxon>
        <taxon>Heliantheae alliance</taxon>
        <taxon>Millerieae</taxon>
        <taxon>Smallanthus</taxon>
    </lineage>
</organism>
<proteinExistence type="predicted"/>
<accession>A0ACB8ZCF9</accession>